<dbReference type="EMBL" id="BAAAPF010000020">
    <property type="protein sequence ID" value="GAA2113603.1"/>
    <property type="molecule type" value="Genomic_DNA"/>
</dbReference>
<keyword evidence="6" id="KW-1185">Reference proteome</keyword>
<dbReference type="GO" id="GO:0003677">
    <property type="term" value="F:DNA binding"/>
    <property type="evidence" value="ECO:0007669"/>
    <property type="project" value="UniProtKB-KW"/>
</dbReference>
<dbReference type="SUPFAM" id="SSF53822">
    <property type="entry name" value="Periplasmic binding protein-like I"/>
    <property type="match status" value="1"/>
</dbReference>
<keyword evidence="2 5" id="KW-0238">DNA-binding</keyword>
<evidence type="ECO:0000259" key="4">
    <source>
        <dbReference type="PROSITE" id="PS50932"/>
    </source>
</evidence>
<dbReference type="PANTHER" id="PTHR30146">
    <property type="entry name" value="LACI-RELATED TRANSCRIPTIONAL REPRESSOR"/>
    <property type="match status" value="1"/>
</dbReference>
<proteinExistence type="predicted"/>
<protein>
    <submittedName>
        <fullName evidence="5">LacI family DNA-binding transcriptional regulator</fullName>
    </submittedName>
</protein>
<dbReference type="InterPro" id="IPR000843">
    <property type="entry name" value="HTH_LacI"/>
</dbReference>
<dbReference type="SUPFAM" id="SSF47413">
    <property type="entry name" value="lambda repressor-like DNA-binding domains"/>
    <property type="match status" value="1"/>
</dbReference>
<gene>
    <name evidence="5" type="ORF">GCM10009802_12460</name>
</gene>
<evidence type="ECO:0000256" key="1">
    <source>
        <dbReference type="ARBA" id="ARBA00023015"/>
    </source>
</evidence>
<dbReference type="Pfam" id="PF00356">
    <property type="entry name" value="LacI"/>
    <property type="match status" value="1"/>
</dbReference>
<dbReference type="SMART" id="SM00354">
    <property type="entry name" value="HTH_LACI"/>
    <property type="match status" value="1"/>
</dbReference>
<dbReference type="CDD" id="cd01392">
    <property type="entry name" value="HTH_LacI"/>
    <property type="match status" value="1"/>
</dbReference>
<sequence length="336" mass="35868">MTQSSPPARRPTIKQVAHLAGVSHQTVSRYLRSREGLKPATLARIDAAVRELDYRPNLIARSMRTRRTGRLALVMPAMAYNPARMLAGAAAAAHEAGFAVEVVSVEGGADVRTERVLELADSGQLEGILALAPIKSAIEGRLPERAAIVVSADFDDAMRGIGELTDAAPVDEIVEHLAALGHRRFLHVAGDLQFASARARKATYLEAVDRLGLESLGVFDGDWSGDSGAAAIRMRAAGRMPTAVVAANDLVAAGVIRGAKDRGLEVPRDLSVTGWDNLEVCRYLPPALTTVHVDLEGLGRNAMLRLIKAINGSEPEPSRQPLNTVIWRESVAPPPA</sequence>
<name>A0ABN2XLE7_9ACTN</name>
<dbReference type="RefSeq" id="WP_344288677.1">
    <property type="nucleotide sequence ID" value="NZ_BAAAPF010000020.1"/>
</dbReference>
<dbReference type="PANTHER" id="PTHR30146:SF153">
    <property type="entry name" value="LACTOSE OPERON REPRESSOR"/>
    <property type="match status" value="1"/>
</dbReference>
<organism evidence="5 6">
    <name type="scientific">Streptomyces synnematoformans</name>
    <dbReference type="NCBI Taxonomy" id="415721"/>
    <lineage>
        <taxon>Bacteria</taxon>
        <taxon>Bacillati</taxon>
        <taxon>Actinomycetota</taxon>
        <taxon>Actinomycetes</taxon>
        <taxon>Kitasatosporales</taxon>
        <taxon>Streptomycetaceae</taxon>
        <taxon>Streptomyces</taxon>
    </lineage>
</organism>
<evidence type="ECO:0000313" key="6">
    <source>
        <dbReference type="Proteomes" id="UP001500443"/>
    </source>
</evidence>
<keyword evidence="1" id="KW-0805">Transcription regulation</keyword>
<evidence type="ECO:0000256" key="2">
    <source>
        <dbReference type="ARBA" id="ARBA00023125"/>
    </source>
</evidence>
<dbReference type="PROSITE" id="PS50932">
    <property type="entry name" value="HTH_LACI_2"/>
    <property type="match status" value="1"/>
</dbReference>
<evidence type="ECO:0000313" key="5">
    <source>
        <dbReference type="EMBL" id="GAA2113603.1"/>
    </source>
</evidence>
<dbReference type="Gene3D" id="3.40.50.2300">
    <property type="match status" value="2"/>
</dbReference>
<feature type="domain" description="HTH lacI-type" evidence="4">
    <location>
        <begin position="11"/>
        <end position="65"/>
    </location>
</feature>
<accession>A0ABN2XLE7</accession>
<dbReference type="Pfam" id="PF13377">
    <property type="entry name" value="Peripla_BP_3"/>
    <property type="match status" value="1"/>
</dbReference>
<dbReference type="Proteomes" id="UP001500443">
    <property type="component" value="Unassembled WGS sequence"/>
</dbReference>
<keyword evidence="3" id="KW-0804">Transcription</keyword>
<dbReference type="Gene3D" id="1.10.260.40">
    <property type="entry name" value="lambda repressor-like DNA-binding domains"/>
    <property type="match status" value="1"/>
</dbReference>
<dbReference type="InterPro" id="IPR028082">
    <property type="entry name" value="Peripla_BP_I"/>
</dbReference>
<comment type="caution">
    <text evidence="5">The sequence shown here is derived from an EMBL/GenBank/DDBJ whole genome shotgun (WGS) entry which is preliminary data.</text>
</comment>
<reference evidence="5 6" key="1">
    <citation type="journal article" date="2019" name="Int. J. Syst. Evol. Microbiol.">
        <title>The Global Catalogue of Microorganisms (GCM) 10K type strain sequencing project: providing services to taxonomists for standard genome sequencing and annotation.</title>
        <authorList>
            <consortium name="The Broad Institute Genomics Platform"/>
            <consortium name="The Broad Institute Genome Sequencing Center for Infectious Disease"/>
            <person name="Wu L."/>
            <person name="Ma J."/>
        </authorList>
    </citation>
    <scope>NUCLEOTIDE SEQUENCE [LARGE SCALE GENOMIC DNA]</scope>
    <source>
        <strain evidence="5 6">JCM 15481</strain>
    </source>
</reference>
<dbReference type="InterPro" id="IPR010982">
    <property type="entry name" value="Lambda_DNA-bd_dom_sf"/>
</dbReference>
<dbReference type="InterPro" id="IPR046335">
    <property type="entry name" value="LacI/GalR-like_sensor"/>
</dbReference>
<evidence type="ECO:0000256" key="3">
    <source>
        <dbReference type="ARBA" id="ARBA00023163"/>
    </source>
</evidence>